<dbReference type="Pfam" id="PF00271">
    <property type="entry name" value="Helicase_C"/>
    <property type="match status" value="1"/>
</dbReference>
<feature type="compositionally biased region" description="Basic and acidic residues" evidence="7">
    <location>
        <begin position="461"/>
        <end position="475"/>
    </location>
</feature>
<dbReference type="KEGG" id="emi:Emin_0773"/>
<dbReference type="InterPro" id="IPR014014">
    <property type="entry name" value="RNA_helicase_DEAD_Q_motif"/>
</dbReference>
<dbReference type="SMART" id="SM00490">
    <property type="entry name" value="HELICc"/>
    <property type="match status" value="1"/>
</dbReference>
<feature type="compositionally biased region" description="Basic and acidic residues" evidence="7">
    <location>
        <begin position="403"/>
        <end position="440"/>
    </location>
</feature>
<evidence type="ECO:0000256" key="6">
    <source>
        <dbReference type="PROSITE-ProRule" id="PRU00552"/>
    </source>
</evidence>
<dbReference type="SMART" id="SM00487">
    <property type="entry name" value="DEXDc"/>
    <property type="match status" value="1"/>
</dbReference>
<feature type="domain" description="Helicase C-terminal" evidence="9">
    <location>
        <begin position="229"/>
        <end position="382"/>
    </location>
</feature>
<evidence type="ECO:0000256" key="1">
    <source>
        <dbReference type="ARBA" id="ARBA00022741"/>
    </source>
</evidence>
<feature type="compositionally biased region" description="Basic residues" evidence="7">
    <location>
        <begin position="450"/>
        <end position="460"/>
    </location>
</feature>
<dbReference type="SUPFAM" id="SSF52540">
    <property type="entry name" value="P-loop containing nucleoside triphosphate hydrolases"/>
    <property type="match status" value="1"/>
</dbReference>
<dbReference type="GO" id="GO:0003676">
    <property type="term" value="F:nucleic acid binding"/>
    <property type="evidence" value="ECO:0007669"/>
    <property type="project" value="InterPro"/>
</dbReference>
<evidence type="ECO:0000313" key="12">
    <source>
        <dbReference type="Proteomes" id="UP000001029"/>
    </source>
</evidence>
<evidence type="ECO:0000256" key="3">
    <source>
        <dbReference type="ARBA" id="ARBA00022806"/>
    </source>
</evidence>
<evidence type="ECO:0000256" key="5">
    <source>
        <dbReference type="ARBA" id="ARBA00038437"/>
    </source>
</evidence>
<feature type="short sequence motif" description="Q motif" evidence="6">
    <location>
        <begin position="4"/>
        <end position="32"/>
    </location>
</feature>
<dbReference type="GO" id="GO:0016787">
    <property type="term" value="F:hydrolase activity"/>
    <property type="evidence" value="ECO:0007669"/>
    <property type="project" value="UniProtKB-KW"/>
</dbReference>
<evidence type="ECO:0000256" key="4">
    <source>
        <dbReference type="ARBA" id="ARBA00022840"/>
    </source>
</evidence>
<reference evidence="11 12" key="1">
    <citation type="journal article" date="2009" name="Appl. Environ. Microbiol.">
        <title>Genomic analysis of 'Elusimicrobium minutum,' the first cultivated representative of the phylum 'Elusimicrobia' (formerly termite group 1).</title>
        <authorList>
            <person name="Herlemann D.P.R."/>
            <person name="Geissinger O."/>
            <person name="Ikeda-Ohtsubo W."/>
            <person name="Kunin V."/>
            <person name="Sun H."/>
            <person name="Lapidus A."/>
            <person name="Hugenholtz P."/>
            <person name="Brune A."/>
        </authorList>
    </citation>
    <scope>NUCLEOTIDE SEQUENCE [LARGE SCALE GENOMIC DNA]</scope>
    <source>
        <strain evidence="11 12">Pei191</strain>
    </source>
</reference>
<evidence type="ECO:0000256" key="7">
    <source>
        <dbReference type="SAM" id="MobiDB-lite"/>
    </source>
</evidence>
<feature type="compositionally biased region" description="Basic residues" evidence="7">
    <location>
        <begin position="476"/>
        <end position="502"/>
    </location>
</feature>
<dbReference type="EMBL" id="CP001055">
    <property type="protein sequence ID" value="ACC98328.1"/>
    <property type="molecule type" value="Genomic_DNA"/>
</dbReference>
<name>B2KCT2_ELUMP</name>
<dbReference type="Proteomes" id="UP000001029">
    <property type="component" value="Chromosome"/>
</dbReference>
<gene>
    <name evidence="11" type="ordered locus">Emin_0773</name>
</gene>
<accession>B2KCT2</accession>
<dbReference type="InterPro" id="IPR014001">
    <property type="entry name" value="Helicase_ATP-bd"/>
</dbReference>
<dbReference type="CDD" id="cd18787">
    <property type="entry name" value="SF2_C_DEAD"/>
    <property type="match status" value="1"/>
</dbReference>
<evidence type="ECO:0000256" key="2">
    <source>
        <dbReference type="ARBA" id="ARBA00022801"/>
    </source>
</evidence>
<feature type="region of interest" description="Disordered" evidence="7">
    <location>
        <begin position="374"/>
        <end position="502"/>
    </location>
</feature>
<keyword evidence="2" id="KW-0378">Hydrolase</keyword>
<dbReference type="GO" id="GO:0005524">
    <property type="term" value="F:ATP binding"/>
    <property type="evidence" value="ECO:0007669"/>
    <property type="project" value="UniProtKB-KW"/>
</dbReference>
<dbReference type="PROSITE" id="PS51195">
    <property type="entry name" value="Q_MOTIF"/>
    <property type="match status" value="1"/>
</dbReference>
<dbReference type="PANTHER" id="PTHR47959:SF1">
    <property type="entry name" value="ATP-DEPENDENT RNA HELICASE DBPA"/>
    <property type="match status" value="1"/>
</dbReference>
<evidence type="ECO:0000259" key="9">
    <source>
        <dbReference type="PROSITE" id="PS51194"/>
    </source>
</evidence>
<dbReference type="STRING" id="445932.Emin_0773"/>
<evidence type="ECO:0000259" key="8">
    <source>
        <dbReference type="PROSITE" id="PS51192"/>
    </source>
</evidence>
<dbReference type="PANTHER" id="PTHR47959">
    <property type="entry name" value="ATP-DEPENDENT RNA HELICASE RHLE-RELATED"/>
    <property type="match status" value="1"/>
</dbReference>
<dbReference type="InterPro" id="IPR027417">
    <property type="entry name" value="P-loop_NTPase"/>
</dbReference>
<keyword evidence="12" id="KW-1185">Reference proteome</keyword>
<evidence type="ECO:0000313" key="11">
    <source>
        <dbReference type="EMBL" id="ACC98328.1"/>
    </source>
</evidence>
<feature type="domain" description="DEAD-box RNA helicase Q" evidence="10">
    <location>
        <begin position="4"/>
        <end position="32"/>
    </location>
</feature>
<keyword evidence="3 11" id="KW-0347">Helicase</keyword>
<dbReference type="PROSITE" id="PS51192">
    <property type="entry name" value="HELICASE_ATP_BIND_1"/>
    <property type="match status" value="1"/>
</dbReference>
<keyword evidence="1" id="KW-0547">Nucleotide-binding</keyword>
<dbReference type="AlphaFoldDB" id="B2KCT2"/>
<protein>
    <submittedName>
        <fullName evidence="11">Superfamily II DNA and RNA helicase</fullName>
    </submittedName>
</protein>
<dbReference type="RefSeq" id="WP_012414943.1">
    <property type="nucleotide sequence ID" value="NC_010644.1"/>
</dbReference>
<dbReference type="PROSITE" id="PS51194">
    <property type="entry name" value="HELICASE_CTER"/>
    <property type="match status" value="1"/>
</dbReference>
<dbReference type="HOGENOM" id="CLU_003041_1_3_0"/>
<dbReference type="GO" id="GO:0003724">
    <property type="term" value="F:RNA helicase activity"/>
    <property type="evidence" value="ECO:0007669"/>
    <property type="project" value="InterPro"/>
</dbReference>
<dbReference type="OrthoDB" id="9805696at2"/>
<organism evidence="11 12">
    <name type="scientific">Elusimicrobium minutum (strain Pei191)</name>
    <dbReference type="NCBI Taxonomy" id="445932"/>
    <lineage>
        <taxon>Bacteria</taxon>
        <taxon>Pseudomonadati</taxon>
        <taxon>Elusimicrobiota</taxon>
        <taxon>Elusimicrobia</taxon>
        <taxon>Elusimicrobiales</taxon>
        <taxon>Elusimicrobiaceae</taxon>
        <taxon>Elusimicrobium</taxon>
    </lineage>
</organism>
<dbReference type="InterPro" id="IPR011545">
    <property type="entry name" value="DEAD/DEAH_box_helicase_dom"/>
</dbReference>
<dbReference type="Gene3D" id="3.40.50.300">
    <property type="entry name" value="P-loop containing nucleotide triphosphate hydrolases"/>
    <property type="match status" value="2"/>
</dbReference>
<evidence type="ECO:0000259" key="10">
    <source>
        <dbReference type="PROSITE" id="PS51195"/>
    </source>
</evidence>
<proteinExistence type="inferred from homology"/>
<sequence length="502" mass="57354">MKNNNFQDFSLSEITLKTIENMGFTTPTPVQAQTIPLAIEGHDVLASAQTGSGKTCAFGIPVIEHLVQNKSNNALIVTPTRELGEQVHKVFTMLTKNYPQLTSAFIVGGKSITQQSRALKKRPRCIIGTPGRLNDMINRGELDLSKTKVAVWDEMDRMLDIGFINQIESIMAKLPVKRQMMMFSATYPKRVIKIAEKYLVAPKRISVDPENSVAVNVEEEIISVIRDNKFETLVSLLRAKGGSTLIFARTQTSVEWLDKHLTKESFKANSIHGGYRQGKRNLAIKDFREEKFDILVATDVAARGLDIPHIQLVINYDLPLRAEDYIHRIGRTARAGAKGLAISFVTPNDKHLWNDIQKFLKGQDVVQRPIGRAHKEQKQNFASKKRENKKSQNQKKDFKKKKVNAEPKKEPLTFAEKRREARIKTKIENKNQKITSKEKPASVPYENRQNNKKFNQKNKNSRHDRTESKFSDKFKRNAKKIGFKKATALHKKFNNKNKRNRR</sequence>
<keyword evidence="4" id="KW-0067">ATP-binding</keyword>
<dbReference type="InterPro" id="IPR050079">
    <property type="entry name" value="DEAD_box_RNA_helicase"/>
</dbReference>
<dbReference type="Pfam" id="PF00270">
    <property type="entry name" value="DEAD"/>
    <property type="match status" value="1"/>
</dbReference>
<feature type="domain" description="Helicase ATP-binding" evidence="8">
    <location>
        <begin position="35"/>
        <end position="205"/>
    </location>
</feature>
<dbReference type="GO" id="GO:0005829">
    <property type="term" value="C:cytosol"/>
    <property type="evidence" value="ECO:0007669"/>
    <property type="project" value="TreeGrafter"/>
</dbReference>
<dbReference type="InterPro" id="IPR001650">
    <property type="entry name" value="Helicase_C-like"/>
</dbReference>
<dbReference type="InterPro" id="IPR044742">
    <property type="entry name" value="DEAD/DEAH_RhlB"/>
</dbReference>
<dbReference type="CDD" id="cd00268">
    <property type="entry name" value="DEADc"/>
    <property type="match status" value="1"/>
</dbReference>
<comment type="similarity">
    <text evidence="5">Belongs to the DEAD box helicase family.</text>
</comment>